<gene>
    <name evidence="1" type="ORF">METZ01_LOCUS477242</name>
</gene>
<sequence length="31" mass="3564">MFTEGPVHLIKLQCLIPSIHKKPLHLTAERL</sequence>
<organism evidence="1">
    <name type="scientific">marine metagenome</name>
    <dbReference type="NCBI Taxonomy" id="408172"/>
    <lineage>
        <taxon>unclassified sequences</taxon>
        <taxon>metagenomes</taxon>
        <taxon>ecological metagenomes</taxon>
    </lineage>
</organism>
<accession>A0A383BYD6</accession>
<dbReference type="EMBL" id="UINC01203910">
    <property type="protein sequence ID" value="SVE24388.1"/>
    <property type="molecule type" value="Genomic_DNA"/>
</dbReference>
<protein>
    <submittedName>
        <fullName evidence="1">Uncharacterized protein</fullName>
    </submittedName>
</protein>
<evidence type="ECO:0000313" key="1">
    <source>
        <dbReference type="EMBL" id="SVE24388.1"/>
    </source>
</evidence>
<dbReference type="AlphaFoldDB" id="A0A383BYD6"/>
<reference evidence="1" key="1">
    <citation type="submission" date="2018-05" db="EMBL/GenBank/DDBJ databases">
        <authorList>
            <person name="Lanie J.A."/>
            <person name="Ng W.-L."/>
            <person name="Kazmierczak K.M."/>
            <person name="Andrzejewski T.M."/>
            <person name="Davidsen T.M."/>
            <person name="Wayne K.J."/>
            <person name="Tettelin H."/>
            <person name="Glass J.I."/>
            <person name="Rusch D."/>
            <person name="Podicherti R."/>
            <person name="Tsui H.-C.T."/>
            <person name="Winkler M.E."/>
        </authorList>
    </citation>
    <scope>NUCLEOTIDE SEQUENCE</scope>
</reference>
<name>A0A383BYD6_9ZZZZ</name>
<feature type="non-terminal residue" evidence="1">
    <location>
        <position position="31"/>
    </location>
</feature>
<proteinExistence type="predicted"/>